<dbReference type="CDD" id="cd03057">
    <property type="entry name" value="GST_N_Beta"/>
    <property type="match status" value="1"/>
</dbReference>
<gene>
    <name evidence="3" type="ORF">C7I85_13500</name>
</gene>
<dbReference type="OrthoDB" id="7583243at2"/>
<dbReference type="InterPro" id="IPR040079">
    <property type="entry name" value="Glutathione_S-Trfase"/>
</dbReference>
<dbReference type="SFLD" id="SFLDS00019">
    <property type="entry name" value="Glutathione_Transferase_(cytos"/>
    <property type="match status" value="1"/>
</dbReference>
<dbReference type="PROSITE" id="PS50405">
    <property type="entry name" value="GST_CTER"/>
    <property type="match status" value="1"/>
</dbReference>
<reference evidence="3 4" key="1">
    <citation type="submission" date="2018-03" db="EMBL/GenBank/DDBJ databases">
        <title>The draft genome of Mesorhizobium soli JCM 19897.</title>
        <authorList>
            <person name="Li L."/>
            <person name="Liu L."/>
            <person name="Liang L."/>
            <person name="Wang T."/>
            <person name="Zhang X."/>
        </authorList>
    </citation>
    <scope>NUCLEOTIDE SEQUENCE [LARGE SCALE GENOMIC DNA]</scope>
    <source>
        <strain evidence="3 4">JCM 19897</strain>
    </source>
</reference>
<dbReference type="InterPro" id="IPR036282">
    <property type="entry name" value="Glutathione-S-Trfase_C_sf"/>
</dbReference>
<dbReference type="InterPro" id="IPR004046">
    <property type="entry name" value="GST_C"/>
</dbReference>
<keyword evidence="3" id="KW-0808">Transferase</keyword>
<dbReference type="SFLD" id="SFLDG01150">
    <property type="entry name" value="Main.1:_Beta-like"/>
    <property type="match status" value="1"/>
</dbReference>
<feature type="domain" description="GST N-terminal" evidence="1">
    <location>
        <begin position="1"/>
        <end position="79"/>
    </location>
</feature>
<dbReference type="Pfam" id="PF13417">
    <property type="entry name" value="GST_N_3"/>
    <property type="match status" value="1"/>
</dbReference>
<dbReference type="InterPro" id="IPR036249">
    <property type="entry name" value="Thioredoxin-like_sf"/>
</dbReference>
<organism evidence="3 4">
    <name type="scientific">Pseudaminobacter soli</name>
    <name type="common">ex Li et al. 2025</name>
    <dbReference type="NCBI Taxonomy" id="1295366"/>
    <lineage>
        <taxon>Bacteria</taxon>
        <taxon>Pseudomonadati</taxon>
        <taxon>Pseudomonadota</taxon>
        <taxon>Alphaproteobacteria</taxon>
        <taxon>Hyphomicrobiales</taxon>
        <taxon>Phyllobacteriaceae</taxon>
        <taxon>Pseudaminobacter</taxon>
    </lineage>
</organism>
<dbReference type="PANTHER" id="PTHR44051">
    <property type="entry name" value="GLUTATHIONE S-TRANSFERASE-RELATED"/>
    <property type="match status" value="1"/>
</dbReference>
<dbReference type="InterPro" id="IPR010987">
    <property type="entry name" value="Glutathione-S-Trfase_C-like"/>
</dbReference>
<dbReference type="EMBL" id="PXYL01000006">
    <property type="protein sequence ID" value="PSJ60189.1"/>
    <property type="molecule type" value="Genomic_DNA"/>
</dbReference>
<keyword evidence="4" id="KW-1185">Reference proteome</keyword>
<protein>
    <submittedName>
        <fullName evidence="3">Glutathione S-transferase family protein</fullName>
    </submittedName>
</protein>
<dbReference type="SUPFAM" id="SSF52833">
    <property type="entry name" value="Thioredoxin-like"/>
    <property type="match status" value="1"/>
</dbReference>
<dbReference type="InterPro" id="IPR004045">
    <property type="entry name" value="Glutathione_S-Trfase_N"/>
</dbReference>
<dbReference type="RefSeq" id="WP_106724518.1">
    <property type="nucleotide sequence ID" value="NZ_PXYL01000006.1"/>
</dbReference>
<dbReference type="PROSITE" id="PS50404">
    <property type="entry name" value="GST_NTER"/>
    <property type="match status" value="1"/>
</dbReference>
<dbReference type="SUPFAM" id="SSF47616">
    <property type="entry name" value="GST C-terminal domain-like"/>
    <property type="match status" value="1"/>
</dbReference>
<evidence type="ECO:0000313" key="4">
    <source>
        <dbReference type="Proteomes" id="UP000240653"/>
    </source>
</evidence>
<evidence type="ECO:0000313" key="3">
    <source>
        <dbReference type="EMBL" id="PSJ60189.1"/>
    </source>
</evidence>
<name>A0A2P7SCH4_9HYPH</name>
<dbReference type="GO" id="GO:0016740">
    <property type="term" value="F:transferase activity"/>
    <property type="evidence" value="ECO:0007669"/>
    <property type="project" value="UniProtKB-KW"/>
</dbReference>
<dbReference type="Pfam" id="PF00043">
    <property type="entry name" value="GST_C"/>
    <property type="match status" value="1"/>
</dbReference>
<dbReference type="Gene3D" id="1.20.1050.10">
    <property type="match status" value="1"/>
</dbReference>
<evidence type="ECO:0000259" key="1">
    <source>
        <dbReference type="PROSITE" id="PS50404"/>
    </source>
</evidence>
<sequence length="206" mass="22599">MYRLYTRPGSGGFVAEAAFALANVPYERVNVAKSEAGDPQFLKVSPLGQVPALALPEGGTMTESAAICILLGERHPEAGLAPGLGEEARADFLRWMAFMSSTLYPAILRRYYAPRYTADPDGKAAVEAAAVAEIDRGLGIVEGELEGRDWLVGNRLSLADVYLLMLYCWHPEQGRAREAWPNIERVCAALRQHPVIEELNGAHEMW</sequence>
<dbReference type="Gene3D" id="3.40.30.10">
    <property type="entry name" value="Glutaredoxin"/>
    <property type="match status" value="1"/>
</dbReference>
<accession>A0A2P7SCH4</accession>
<comment type="caution">
    <text evidence="3">The sequence shown here is derived from an EMBL/GenBank/DDBJ whole genome shotgun (WGS) entry which is preliminary data.</text>
</comment>
<dbReference type="SFLD" id="SFLDG00358">
    <property type="entry name" value="Main_(cytGST)"/>
    <property type="match status" value="1"/>
</dbReference>
<feature type="domain" description="GST C-terminal" evidence="2">
    <location>
        <begin position="85"/>
        <end position="206"/>
    </location>
</feature>
<proteinExistence type="predicted"/>
<evidence type="ECO:0000259" key="2">
    <source>
        <dbReference type="PROSITE" id="PS50405"/>
    </source>
</evidence>
<dbReference type="AlphaFoldDB" id="A0A2P7SCH4"/>
<dbReference type="PANTHER" id="PTHR44051:SF8">
    <property type="entry name" value="GLUTATHIONE S-TRANSFERASE GSTA"/>
    <property type="match status" value="1"/>
</dbReference>
<dbReference type="Proteomes" id="UP000240653">
    <property type="component" value="Unassembled WGS sequence"/>
</dbReference>